<feature type="transmembrane region" description="Helical" evidence="12">
    <location>
        <begin position="194"/>
        <end position="213"/>
    </location>
</feature>
<feature type="transmembrane region" description="Helical" evidence="12">
    <location>
        <begin position="384"/>
        <end position="403"/>
    </location>
</feature>
<evidence type="ECO:0000256" key="9">
    <source>
        <dbReference type="ARBA" id="ARBA00022989"/>
    </source>
</evidence>
<evidence type="ECO:0000259" key="14">
    <source>
        <dbReference type="PROSITE" id="PS51103"/>
    </source>
</evidence>
<evidence type="ECO:0000256" key="10">
    <source>
        <dbReference type="ARBA" id="ARBA00023136"/>
    </source>
</evidence>
<dbReference type="Gene3D" id="3.30.1360.60">
    <property type="entry name" value="Glucose permease domain IIB"/>
    <property type="match status" value="1"/>
</dbReference>
<feature type="transmembrane region" description="Helical" evidence="12">
    <location>
        <begin position="303"/>
        <end position="322"/>
    </location>
</feature>
<dbReference type="InterPro" id="IPR036878">
    <property type="entry name" value="Glu_permease_IIB"/>
</dbReference>
<comment type="subcellular location">
    <subcellularLocation>
        <location evidence="1">Cell membrane</location>
        <topology evidence="1">Multi-pass membrane protein</topology>
    </subcellularLocation>
</comment>
<feature type="domain" description="PTS EIIC type-1" evidence="14">
    <location>
        <begin position="3"/>
        <end position="415"/>
    </location>
</feature>
<evidence type="ECO:0000256" key="11">
    <source>
        <dbReference type="PROSITE-ProRule" id="PRU00421"/>
    </source>
</evidence>
<evidence type="ECO:0000256" key="4">
    <source>
        <dbReference type="ARBA" id="ARBA00022597"/>
    </source>
</evidence>
<feature type="transmembrane region" description="Helical" evidence="12">
    <location>
        <begin position="279"/>
        <end position="297"/>
    </location>
</feature>
<evidence type="ECO:0000256" key="12">
    <source>
        <dbReference type="SAM" id="Phobius"/>
    </source>
</evidence>
<dbReference type="EMBL" id="JACFYF010000001">
    <property type="protein sequence ID" value="MBA5761515.1"/>
    <property type="molecule type" value="Genomic_DNA"/>
</dbReference>
<feature type="transmembrane region" description="Helical" evidence="12">
    <location>
        <begin position="20"/>
        <end position="40"/>
    </location>
</feature>
<dbReference type="PROSITE" id="PS01035">
    <property type="entry name" value="PTS_EIIB_TYPE_1_CYS"/>
    <property type="match status" value="1"/>
</dbReference>
<dbReference type="RefSeq" id="WP_182106783.1">
    <property type="nucleotide sequence ID" value="NZ_JACFYF010000001.1"/>
</dbReference>
<feature type="transmembrane region" description="Helical" evidence="12">
    <location>
        <begin position="329"/>
        <end position="351"/>
    </location>
</feature>
<dbReference type="GO" id="GO:0009401">
    <property type="term" value="P:phosphoenolpyruvate-dependent sugar phosphotransferase system"/>
    <property type="evidence" value="ECO:0007669"/>
    <property type="project" value="UniProtKB-KW"/>
</dbReference>
<name>A0A7W2ISM0_9VIBR</name>
<dbReference type="Pfam" id="PF02378">
    <property type="entry name" value="PTS_EIIC"/>
    <property type="match status" value="1"/>
</dbReference>
<dbReference type="GO" id="GO:0016301">
    <property type="term" value="F:kinase activity"/>
    <property type="evidence" value="ECO:0007669"/>
    <property type="project" value="UniProtKB-KW"/>
</dbReference>
<evidence type="ECO:0000256" key="7">
    <source>
        <dbReference type="ARBA" id="ARBA00022692"/>
    </source>
</evidence>
<keyword evidence="6" id="KW-0598">Phosphotransferase system</keyword>
<evidence type="ECO:0000256" key="5">
    <source>
        <dbReference type="ARBA" id="ARBA00022679"/>
    </source>
</evidence>
<dbReference type="InterPro" id="IPR018113">
    <property type="entry name" value="PTrfase_EIIB_Cys"/>
</dbReference>
<dbReference type="SUPFAM" id="SSF55604">
    <property type="entry name" value="Glucose permease domain IIB"/>
    <property type="match status" value="1"/>
</dbReference>
<feature type="active site" description="Phosphocysteine intermediate; for EIIB activity" evidence="11">
    <location>
        <position position="455"/>
    </location>
</feature>
<dbReference type="InterPro" id="IPR003352">
    <property type="entry name" value="PTS_EIIC"/>
</dbReference>
<keyword evidence="3" id="KW-1003">Cell membrane</keyword>
<dbReference type="InterPro" id="IPR050429">
    <property type="entry name" value="PTS_Glucose_EIICBA"/>
</dbReference>
<feature type="transmembrane region" description="Helical" evidence="12">
    <location>
        <begin position="168"/>
        <end position="188"/>
    </location>
</feature>
<dbReference type="PROSITE" id="PS51103">
    <property type="entry name" value="PTS_EIIC_TYPE_1"/>
    <property type="match status" value="1"/>
</dbReference>
<dbReference type="GO" id="GO:0005886">
    <property type="term" value="C:plasma membrane"/>
    <property type="evidence" value="ECO:0007669"/>
    <property type="project" value="UniProtKB-SubCell"/>
</dbReference>
<sequence length="510" mass="54634">MNHSIWGFFQSLGKTFMLPIALLAFSGILLGVGAGFGGSAVQEALPFLSAPWLQAIFTFMVKIGLATFIFLPILFAMAIPIGLVKEDKGVAAMSGFVGYAVMNLAVNTYLTVSGGIEGATVRNILGIETIDTGVLGGVITGIIVYKLHERFREVQFHDAFAFWSGARFVPIITTIVMALVGLMVPFIWPPVQAGINSIGQLIAVAGPFGPFLYGMSEMLLLPFGLHHIVSSMVRFTEIGGTQVINGESVNGALNIFYAQLGANLPISSSATAFLSGGKMPAMLFGLPGAACAIYTAAKLKNRPAIKGLVISGIIACAVGGITEPILFMFLFIAPALYVAHACFYGLGFLVMNLLNHTIGNTDGNVIDLFTFGILQGTHTGWLNLFWVGPLFFSLYFFTFKWAIEKWDIMTPGRAEDEDCSQMETVSTTKAAGELKATQFITALGGKENIASLDNCITRLRMTVNDMSKVSDSELKKLGALGVIKLDSQAIQVVIGPQVHMLKNAMNKLIV</sequence>
<gene>
    <name evidence="15" type="primary">malX</name>
    <name evidence="15" type="ORF">H2O73_04080</name>
</gene>
<dbReference type="GO" id="GO:0090563">
    <property type="term" value="F:protein-phosphocysteine-sugar phosphotransferase activity"/>
    <property type="evidence" value="ECO:0007669"/>
    <property type="project" value="TreeGrafter"/>
</dbReference>
<evidence type="ECO:0000256" key="3">
    <source>
        <dbReference type="ARBA" id="ARBA00022475"/>
    </source>
</evidence>
<keyword evidence="10 12" id="KW-0472">Membrane</keyword>
<evidence type="ECO:0000256" key="6">
    <source>
        <dbReference type="ARBA" id="ARBA00022683"/>
    </source>
</evidence>
<accession>A0A7W2ISM0</accession>
<evidence type="ECO:0000259" key="13">
    <source>
        <dbReference type="PROSITE" id="PS51098"/>
    </source>
</evidence>
<keyword evidence="7 12" id="KW-0812">Transmembrane</keyword>
<protein>
    <submittedName>
        <fullName evidence="15">PTS maltose transporter subunit IICB</fullName>
    </submittedName>
</protein>
<dbReference type="NCBIfam" id="TIGR02004">
    <property type="entry name" value="PTS-IIBC-malX"/>
    <property type="match status" value="1"/>
</dbReference>
<evidence type="ECO:0000256" key="8">
    <source>
        <dbReference type="ARBA" id="ARBA00022777"/>
    </source>
</evidence>
<keyword evidence="9 12" id="KW-1133">Transmembrane helix</keyword>
<dbReference type="AlphaFoldDB" id="A0A7W2ISM0"/>
<evidence type="ECO:0000256" key="1">
    <source>
        <dbReference type="ARBA" id="ARBA00004651"/>
    </source>
</evidence>
<dbReference type="PROSITE" id="PS51098">
    <property type="entry name" value="PTS_EIIB_TYPE_1"/>
    <property type="match status" value="1"/>
</dbReference>
<reference evidence="15 16" key="1">
    <citation type="submission" date="2020-07" db="EMBL/GenBank/DDBJ databases">
        <title>Vibrio marinisediminis sp. nov., isolated from marine sediment.</title>
        <authorList>
            <person name="Ji X."/>
        </authorList>
    </citation>
    <scope>NUCLEOTIDE SEQUENCE [LARGE SCALE GENOMIC DNA]</scope>
    <source>
        <strain evidence="15 16">404</strain>
    </source>
</reference>
<keyword evidence="2" id="KW-0813">Transport</keyword>
<dbReference type="InterPro" id="IPR001996">
    <property type="entry name" value="PTS_IIB_1"/>
</dbReference>
<dbReference type="Pfam" id="PF00367">
    <property type="entry name" value="PTS_EIIB"/>
    <property type="match status" value="1"/>
</dbReference>
<organism evidence="15 16">
    <name type="scientific">Vibrio marinisediminis</name>
    <dbReference type="NCBI Taxonomy" id="2758441"/>
    <lineage>
        <taxon>Bacteria</taxon>
        <taxon>Pseudomonadati</taxon>
        <taxon>Pseudomonadota</taxon>
        <taxon>Gammaproteobacteria</taxon>
        <taxon>Vibrionales</taxon>
        <taxon>Vibrionaceae</taxon>
        <taxon>Vibrio</taxon>
    </lineage>
</organism>
<feature type="transmembrane region" description="Helical" evidence="12">
    <location>
        <begin position="124"/>
        <end position="147"/>
    </location>
</feature>
<evidence type="ECO:0000313" key="16">
    <source>
        <dbReference type="Proteomes" id="UP000571701"/>
    </source>
</evidence>
<dbReference type="NCBIfam" id="TIGR00826">
    <property type="entry name" value="EIIB_glc"/>
    <property type="match status" value="1"/>
</dbReference>
<dbReference type="PANTHER" id="PTHR30009:SF20">
    <property type="entry name" value="PTS SYSTEM GLUCOSE-SPECIFIC EIICB COMPONENT-RELATED"/>
    <property type="match status" value="1"/>
</dbReference>
<keyword evidence="4" id="KW-0762">Sugar transport</keyword>
<dbReference type="NCBIfam" id="NF007509">
    <property type="entry name" value="PRK10110.1"/>
    <property type="match status" value="1"/>
</dbReference>
<dbReference type="Proteomes" id="UP000571701">
    <property type="component" value="Unassembled WGS sequence"/>
</dbReference>
<dbReference type="InterPro" id="IPR013013">
    <property type="entry name" value="PTS_EIIC_1"/>
</dbReference>
<dbReference type="FunFam" id="3.30.1360.60:FF:000001">
    <property type="entry name" value="PTS system glucose-specific IIBC component PtsG"/>
    <property type="match status" value="1"/>
</dbReference>
<proteinExistence type="predicted"/>
<feature type="domain" description="PTS EIIB type-1" evidence="13">
    <location>
        <begin position="433"/>
        <end position="510"/>
    </location>
</feature>
<comment type="caution">
    <text evidence="15">The sequence shown here is derived from an EMBL/GenBank/DDBJ whole genome shotgun (WGS) entry which is preliminary data.</text>
</comment>
<keyword evidence="8" id="KW-0418">Kinase</keyword>
<dbReference type="GO" id="GO:0008982">
    <property type="term" value="F:protein-N(PI)-phosphohistidine-sugar phosphotransferase activity"/>
    <property type="evidence" value="ECO:0007669"/>
    <property type="project" value="InterPro"/>
</dbReference>
<evidence type="ECO:0000313" key="15">
    <source>
        <dbReference type="EMBL" id="MBA5761515.1"/>
    </source>
</evidence>
<dbReference type="PANTHER" id="PTHR30009">
    <property type="entry name" value="CYTOCHROME C-TYPE SYNTHESIS PROTEIN AND PTS TRANSMEMBRANE COMPONENT"/>
    <property type="match status" value="1"/>
</dbReference>
<keyword evidence="5" id="KW-0808">Transferase</keyword>
<evidence type="ECO:0000256" key="2">
    <source>
        <dbReference type="ARBA" id="ARBA00022448"/>
    </source>
</evidence>
<dbReference type="InterPro" id="IPR011301">
    <property type="entry name" value="PTS_Mal/Glc-sp_IIBC_component"/>
</dbReference>
<dbReference type="CDD" id="cd00212">
    <property type="entry name" value="PTS_IIB_glc"/>
    <property type="match status" value="1"/>
</dbReference>
<keyword evidence="16" id="KW-1185">Reference proteome</keyword>
<feature type="transmembrane region" description="Helical" evidence="12">
    <location>
        <begin position="90"/>
        <end position="112"/>
    </location>
</feature>
<feature type="transmembrane region" description="Helical" evidence="12">
    <location>
        <begin position="52"/>
        <end position="78"/>
    </location>
</feature>